<dbReference type="Pfam" id="PF00496">
    <property type="entry name" value="SBP_bac_5"/>
    <property type="match status" value="1"/>
</dbReference>
<dbReference type="EMBL" id="JBHUGD010000001">
    <property type="protein sequence ID" value="MFD1945535.1"/>
    <property type="molecule type" value="Genomic_DNA"/>
</dbReference>
<dbReference type="Gene3D" id="3.10.105.10">
    <property type="entry name" value="Dipeptide-binding Protein, Domain 3"/>
    <property type="match status" value="1"/>
</dbReference>
<evidence type="ECO:0000256" key="1">
    <source>
        <dbReference type="SAM" id="MobiDB-lite"/>
    </source>
</evidence>
<evidence type="ECO:0000313" key="4">
    <source>
        <dbReference type="Proteomes" id="UP001597351"/>
    </source>
</evidence>
<feature type="domain" description="Solute-binding protein family 5" evidence="2">
    <location>
        <begin position="82"/>
        <end position="446"/>
    </location>
</feature>
<sequence>MAAALVLGLAACGGGSSEEETPAGGSEPTGQAGGEYIAEVTEPSFLAPGSNCYESECSAILDMINDPLVSTDAETGELVFDGLAESIEPNEDQSVWTVTLKEGRTWHNGEPVTAENFANAWNYSQDPKNAQATAGFMSRIQGAGEGKTMSGMKVVDDRTFEVTLNGPFSAFGAQMSYAPAFAPISDECLDDIKGCNEQPVGTGPYQMDGPWQHDQAITVAKWGDYAGDQPAQADKVTFQMFTNPTAAYRDFQNGGLDVISLAPEVYLEAKGTLGDSIIEEPTSTLTYMGFPTAQAPFDDPAVRQAISMSIDRQLIVDQVLNGLAYPSTDIVTPPIPGSRDDACGYCVYDPEQAKQILDDAGVDLSGETIQFYFNADAGHDAWVEAAARQVQDNLGVDYKLQSTEWAQYLELLDAQDFTGPFRLGWGQDYPSPENYLRPIVGTGGDSNYTGYSNSEVDDLLVQGDEAGTPEEGIEFYQQAGDVALEDMPIIPMWSGATAIAFSDEVTDVAYDPAAAEINFSSISVVQ</sequence>
<dbReference type="CDD" id="cd00995">
    <property type="entry name" value="PBP2_NikA_DppA_OppA_like"/>
    <property type="match status" value="1"/>
</dbReference>
<reference evidence="4" key="1">
    <citation type="journal article" date="2019" name="Int. J. Syst. Evol. Microbiol.">
        <title>The Global Catalogue of Microorganisms (GCM) 10K type strain sequencing project: providing services to taxonomists for standard genome sequencing and annotation.</title>
        <authorList>
            <consortium name="The Broad Institute Genomics Platform"/>
            <consortium name="The Broad Institute Genome Sequencing Center for Infectious Disease"/>
            <person name="Wu L."/>
            <person name="Ma J."/>
        </authorList>
    </citation>
    <scope>NUCLEOTIDE SEQUENCE [LARGE SCALE GENOMIC DNA]</scope>
    <source>
        <strain evidence="4">CGMCC 1.12477</strain>
    </source>
</reference>
<dbReference type="Gene3D" id="3.90.76.10">
    <property type="entry name" value="Dipeptide-binding Protein, Domain 1"/>
    <property type="match status" value="1"/>
</dbReference>
<dbReference type="PANTHER" id="PTHR30290:SF83">
    <property type="entry name" value="ABC TRANSPORTER SUBSTRATE-BINDING PROTEIN"/>
    <property type="match status" value="1"/>
</dbReference>
<keyword evidence="4" id="KW-1185">Reference proteome</keyword>
<dbReference type="InterPro" id="IPR000914">
    <property type="entry name" value="SBP_5_dom"/>
</dbReference>
<proteinExistence type="predicted"/>
<evidence type="ECO:0000259" key="2">
    <source>
        <dbReference type="Pfam" id="PF00496"/>
    </source>
</evidence>
<gene>
    <name evidence="3" type="ORF">ACFSDE_01935</name>
</gene>
<dbReference type="PANTHER" id="PTHR30290">
    <property type="entry name" value="PERIPLASMIC BINDING COMPONENT OF ABC TRANSPORTER"/>
    <property type="match status" value="1"/>
</dbReference>
<protein>
    <submittedName>
        <fullName evidence="3">ABC transporter substrate-binding protein</fullName>
    </submittedName>
</protein>
<evidence type="ECO:0000313" key="3">
    <source>
        <dbReference type="EMBL" id="MFD1945535.1"/>
    </source>
</evidence>
<dbReference type="InterPro" id="IPR039424">
    <property type="entry name" value="SBP_5"/>
</dbReference>
<dbReference type="Proteomes" id="UP001597351">
    <property type="component" value="Unassembled WGS sequence"/>
</dbReference>
<dbReference type="RefSeq" id="WP_343915565.1">
    <property type="nucleotide sequence ID" value="NZ_BAAAJT010000002.1"/>
</dbReference>
<dbReference type="Gene3D" id="3.40.190.10">
    <property type="entry name" value="Periplasmic binding protein-like II"/>
    <property type="match status" value="1"/>
</dbReference>
<accession>A0ABW4THY2</accession>
<comment type="caution">
    <text evidence="3">The sequence shown here is derived from an EMBL/GenBank/DDBJ whole genome shotgun (WGS) entry which is preliminary data.</text>
</comment>
<dbReference type="PIRSF" id="PIRSF002741">
    <property type="entry name" value="MppA"/>
    <property type="match status" value="1"/>
</dbReference>
<feature type="region of interest" description="Disordered" evidence="1">
    <location>
        <begin position="14"/>
        <end position="33"/>
    </location>
</feature>
<dbReference type="SUPFAM" id="SSF53850">
    <property type="entry name" value="Periplasmic binding protein-like II"/>
    <property type="match status" value="1"/>
</dbReference>
<organism evidence="3 4">
    <name type="scientific">Nocardioides aestuarii</name>
    <dbReference type="NCBI Taxonomy" id="252231"/>
    <lineage>
        <taxon>Bacteria</taxon>
        <taxon>Bacillati</taxon>
        <taxon>Actinomycetota</taxon>
        <taxon>Actinomycetes</taxon>
        <taxon>Propionibacteriales</taxon>
        <taxon>Nocardioidaceae</taxon>
        <taxon>Nocardioides</taxon>
    </lineage>
</organism>
<dbReference type="InterPro" id="IPR030678">
    <property type="entry name" value="Peptide/Ni-bd"/>
</dbReference>
<name>A0ABW4THY2_9ACTN</name>